<dbReference type="EMBL" id="FNXT01000989">
    <property type="protein sequence ID" value="SZX70403.1"/>
    <property type="molecule type" value="Genomic_DNA"/>
</dbReference>
<dbReference type="Proteomes" id="UP000256970">
    <property type="component" value="Unassembled WGS sequence"/>
</dbReference>
<protein>
    <submittedName>
        <fullName evidence="1">Uncharacterized protein</fullName>
    </submittedName>
</protein>
<keyword evidence="2" id="KW-1185">Reference proteome</keyword>
<reference evidence="1 2" key="1">
    <citation type="submission" date="2016-10" db="EMBL/GenBank/DDBJ databases">
        <authorList>
            <person name="Cai Z."/>
        </authorList>
    </citation>
    <scope>NUCLEOTIDE SEQUENCE [LARGE SCALE GENOMIC DNA]</scope>
</reference>
<name>A0A383VZV7_TETOB</name>
<organism evidence="1 2">
    <name type="scientific">Tetradesmus obliquus</name>
    <name type="common">Green alga</name>
    <name type="synonym">Acutodesmus obliquus</name>
    <dbReference type="NCBI Taxonomy" id="3088"/>
    <lineage>
        <taxon>Eukaryota</taxon>
        <taxon>Viridiplantae</taxon>
        <taxon>Chlorophyta</taxon>
        <taxon>core chlorophytes</taxon>
        <taxon>Chlorophyceae</taxon>
        <taxon>CS clade</taxon>
        <taxon>Sphaeropleales</taxon>
        <taxon>Scenedesmaceae</taxon>
        <taxon>Tetradesmus</taxon>
    </lineage>
</organism>
<dbReference type="AlphaFoldDB" id="A0A383VZV7"/>
<gene>
    <name evidence="1" type="ORF">BQ4739_LOCUS10619</name>
</gene>
<evidence type="ECO:0000313" key="1">
    <source>
        <dbReference type="EMBL" id="SZX70403.1"/>
    </source>
</evidence>
<evidence type="ECO:0000313" key="2">
    <source>
        <dbReference type="Proteomes" id="UP000256970"/>
    </source>
</evidence>
<proteinExistence type="predicted"/>
<sequence length="911" mass="96929">MACSSKALRAAVDALFSSSTTALLLLHQSVRAAAVHRKNSRAVDWVCKHRCFEASSILQGSAALLSTPMVPVAAAEALASAGLCFSYQKVLEACARPVAGAWVWVQAGAVPDAPELAKLLACGKLDYKNSNGAEHIKQLVATAQDALDPALLPGILQLAVSLHKQHHTVQALYAGSMTFVLVDGSVHLRSQQQQALQQQVTPQLLQQLLDMLSKQCSPAYSAQVASSLCKLPAGAAIGGDAVAALLQQAVQHGSAGFVCSLRCLPAAHSCGPEAVAGLLQQVLLQGDTAMGLCLTEVPAAEHIPAQRMQQLLQLVPVTCMLQLRGISLFERLLALPGAAAMEPAGVAAVLRTVLQNQLKHSETDHYQERLSILLVSMPAAQHISADDFASLLKVPLLKADRNCTLMLCEQTAAQALEAEHIYELLDSLLQHRVVDSTHNTWLPGADVLLGLPGAQELSAGQIKDLLQHVSFGLLDSEVQRQLLLLPDAQLLDVHALWPLLELAVARCDVGVTSVLSDLLEPHGDFLLLLNTAGLAEKALQQHEPVAEPLLDLLHMVEPEQEDDEYVPAQQVMRLLRTAAHRRHVHALHSLCRLLGCKAVDPHQLAQLLQEVLHSRNYEAAKVLLRDLPALQHLTPDDAEQLLLLAIEVVGGLADDCKWEPDGMAAHIARDIALLPGVRQLGADRLKLALQAAIQRQASSVCWQVQTLPCVGGRCSFGCVEPAKTTLDSTVAALCRAGDAGLTARDFSSTEDRSSGVVGGSCAALQLPAAAVQELLLLALQLQSWHAVQSLCGCSSAHQLTQGDVVALLQQAARVVPGNVQDDKAHDTAAMAVCDALCSLPAVRLLGCEGLASVLQVAVLVDSYANQLLVQRLSRLPAAKQLSRGVVDGLLVAAAAPEMMQVLLPLSTYHMV</sequence>
<accession>A0A383VZV7</accession>